<feature type="region of interest" description="Disordered" evidence="6">
    <location>
        <begin position="335"/>
        <end position="363"/>
    </location>
</feature>
<reference evidence="10" key="1">
    <citation type="submission" date="2025-08" db="UniProtKB">
        <authorList>
            <consortium name="RefSeq"/>
        </authorList>
    </citation>
    <scope>IDENTIFICATION</scope>
    <source>
        <tissue evidence="10">Whole body</tissue>
    </source>
</reference>
<name>A0ABM1ISL1_POLDO</name>
<dbReference type="InterPro" id="IPR012919">
    <property type="entry name" value="SUN_dom"/>
</dbReference>
<feature type="region of interest" description="Disordered" evidence="6">
    <location>
        <begin position="1370"/>
        <end position="1413"/>
    </location>
</feature>
<feature type="compositionally biased region" description="Basic and acidic residues" evidence="6">
    <location>
        <begin position="790"/>
        <end position="806"/>
    </location>
</feature>
<accession>A0ABM1ISL1</accession>
<protein>
    <submittedName>
        <fullName evidence="10">SUN domain-containing ossification factor isoform X1</fullName>
    </submittedName>
</protein>
<feature type="compositionally biased region" description="Acidic residues" evidence="6">
    <location>
        <begin position="520"/>
        <end position="533"/>
    </location>
</feature>
<evidence type="ECO:0000256" key="7">
    <source>
        <dbReference type="SAM" id="Phobius"/>
    </source>
</evidence>
<feature type="compositionally biased region" description="Gly residues" evidence="6">
    <location>
        <begin position="1281"/>
        <end position="1293"/>
    </location>
</feature>
<gene>
    <name evidence="10" type="primary">LOC107069966</name>
</gene>
<feature type="domain" description="SUN" evidence="8">
    <location>
        <begin position="333"/>
        <end position="503"/>
    </location>
</feature>
<feature type="compositionally biased region" description="Basic and acidic residues" evidence="6">
    <location>
        <begin position="718"/>
        <end position="729"/>
    </location>
</feature>
<feature type="compositionally biased region" description="Low complexity" evidence="6">
    <location>
        <begin position="765"/>
        <end position="780"/>
    </location>
</feature>
<proteinExistence type="predicted"/>
<evidence type="ECO:0000256" key="2">
    <source>
        <dbReference type="ARBA" id="ARBA00022692"/>
    </source>
</evidence>
<dbReference type="Pfam" id="PF07738">
    <property type="entry name" value="Sad1_UNC"/>
    <property type="match status" value="1"/>
</dbReference>
<feature type="region of interest" description="Disordered" evidence="6">
    <location>
        <begin position="707"/>
        <end position="806"/>
    </location>
</feature>
<dbReference type="PANTHER" id="PTHR12953">
    <property type="entry name" value="MEMBRANE PROTEIN CH1 RELATED"/>
    <property type="match status" value="1"/>
</dbReference>
<feature type="region of interest" description="Disordered" evidence="6">
    <location>
        <begin position="1262"/>
        <end position="1303"/>
    </location>
</feature>
<dbReference type="RefSeq" id="XP_015183198.1">
    <property type="nucleotide sequence ID" value="XM_015327712.1"/>
</dbReference>
<keyword evidence="4 7" id="KW-0472">Membrane</keyword>
<dbReference type="GeneID" id="107069966"/>
<evidence type="ECO:0000256" key="3">
    <source>
        <dbReference type="ARBA" id="ARBA00022989"/>
    </source>
</evidence>
<feature type="compositionally biased region" description="Low complexity" evidence="6">
    <location>
        <begin position="732"/>
        <end position="749"/>
    </location>
</feature>
<feature type="region of interest" description="Disordered" evidence="6">
    <location>
        <begin position="1428"/>
        <end position="1459"/>
    </location>
</feature>
<evidence type="ECO:0000256" key="1">
    <source>
        <dbReference type="ARBA" id="ARBA00004308"/>
    </source>
</evidence>
<feature type="region of interest" description="Disordered" evidence="6">
    <location>
        <begin position="154"/>
        <end position="185"/>
    </location>
</feature>
<keyword evidence="9" id="KW-1185">Reference proteome</keyword>
<evidence type="ECO:0000313" key="10">
    <source>
        <dbReference type="RefSeq" id="XP_015183198.1"/>
    </source>
</evidence>
<feature type="region of interest" description="Disordered" evidence="6">
    <location>
        <begin position="509"/>
        <end position="533"/>
    </location>
</feature>
<feature type="compositionally biased region" description="Low complexity" evidence="6">
    <location>
        <begin position="1374"/>
        <end position="1386"/>
    </location>
</feature>
<feature type="compositionally biased region" description="Low complexity" evidence="6">
    <location>
        <begin position="1294"/>
        <end position="1303"/>
    </location>
</feature>
<evidence type="ECO:0000256" key="5">
    <source>
        <dbReference type="SAM" id="Coils"/>
    </source>
</evidence>
<feature type="region of interest" description="Disordered" evidence="6">
    <location>
        <begin position="1095"/>
        <end position="1114"/>
    </location>
</feature>
<keyword evidence="5" id="KW-0175">Coiled coil</keyword>
<evidence type="ECO:0000259" key="8">
    <source>
        <dbReference type="PROSITE" id="PS51469"/>
    </source>
</evidence>
<dbReference type="InterPro" id="IPR045120">
    <property type="entry name" value="Suco/Slp1-like"/>
</dbReference>
<evidence type="ECO:0000313" key="9">
    <source>
        <dbReference type="Proteomes" id="UP000694924"/>
    </source>
</evidence>
<dbReference type="PROSITE" id="PS51469">
    <property type="entry name" value="SUN"/>
    <property type="match status" value="1"/>
</dbReference>
<dbReference type="Proteomes" id="UP000694924">
    <property type="component" value="Unplaced"/>
</dbReference>
<feature type="compositionally biased region" description="Polar residues" evidence="6">
    <location>
        <begin position="707"/>
        <end position="717"/>
    </location>
</feature>
<feature type="compositionally biased region" description="Basic and acidic residues" evidence="6">
    <location>
        <begin position="1271"/>
        <end position="1280"/>
    </location>
</feature>
<feature type="coiled-coil region" evidence="5">
    <location>
        <begin position="992"/>
        <end position="1023"/>
    </location>
</feature>
<organism evidence="9 10">
    <name type="scientific">Polistes dominula</name>
    <name type="common">European paper wasp</name>
    <name type="synonym">Vespa dominula</name>
    <dbReference type="NCBI Taxonomy" id="743375"/>
    <lineage>
        <taxon>Eukaryota</taxon>
        <taxon>Metazoa</taxon>
        <taxon>Ecdysozoa</taxon>
        <taxon>Arthropoda</taxon>
        <taxon>Hexapoda</taxon>
        <taxon>Insecta</taxon>
        <taxon>Pterygota</taxon>
        <taxon>Neoptera</taxon>
        <taxon>Endopterygota</taxon>
        <taxon>Hymenoptera</taxon>
        <taxon>Apocrita</taxon>
        <taxon>Aculeata</taxon>
        <taxon>Vespoidea</taxon>
        <taxon>Vespidae</taxon>
        <taxon>Polistinae</taxon>
        <taxon>Polistini</taxon>
        <taxon>Polistes</taxon>
    </lineage>
</organism>
<evidence type="ECO:0000256" key="4">
    <source>
        <dbReference type="ARBA" id="ARBA00023136"/>
    </source>
</evidence>
<dbReference type="PANTHER" id="PTHR12953:SF0">
    <property type="entry name" value="SUN DOMAIN-CONTAINING OSSIFICATION FACTOR"/>
    <property type="match status" value="1"/>
</dbReference>
<keyword evidence="3 7" id="KW-1133">Transmembrane helix</keyword>
<feature type="compositionally biased region" description="Polar residues" evidence="6">
    <location>
        <begin position="1192"/>
        <end position="1218"/>
    </location>
</feature>
<feature type="compositionally biased region" description="Basic and acidic residues" evidence="6">
    <location>
        <begin position="169"/>
        <end position="178"/>
    </location>
</feature>
<feature type="transmembrane region" description="Helical" evidence="7">
    <location>
        <begin position="7"/>
        <end position="28"/>
    </location>
</feature>
<comment type="subcellular location">
    <subcellularLocation>
        <location evidence="1">Endomembrane system</location>
    </subcellularLocation>
</comment>
<keyword evidence="2 7" id="KW-0812">Transmembrane</keyword>
<feature type="region of interest" description="Disordered" evidence="6">
    <location>
        <begin position="1192"/>
        <end position="1240"/>
    </location>
</feature>
<feature type="region of interest" description="Disordered" evidence="6">
    <location>
        <begin position="906"/>
        <end position="926"/>
    </location>
</feature>
<feature type="compositionally biased region" description="Basic and acidic residues" evidence="6">
    <location>
        <begin position="906"/>
        <end position="919"/>
    </location>
</feature>
<evidence type="ECO:0000256" key="6">
    <source>
        <dbReference type="SAM" id="MobiDB-lite"/>
    </source>
</evidence>
<sequence>MKFCVTFVYWALLFISVVSSGLLFLIVASENAEETIETEVSKNDESFYEFNNSTITDESEKYEIPEIQIARVQKAAIEDEYLEDSPTKVTSSFDTLNALDDHVENDVDVLAESIIQQPNLSQGISETGQAVVLTLVDTAAAELQSLAEPKIELDSHSSVKNSSTKGGRRYSEDVHDAKTSSNQLPSSPIIKEESIEEDNDTNNVLLNEDEVLGLHGTTNGKIHEKTPDIVVVVRAEQQKIAVDGVDVTRTEVRSEEEEEGVEQVLQDELGKVEEEDFGTASELNDTAARVRLISGGNRDDVASAVIIDGLVASGPSDSHEDIPSFSEWAQKRLEEAEKKKTHPNASVQNPGGPGRSMGGMKVRSKNYASPDCGAKIVAVNPEAQHAKSVLAATRDEYMLNTCTSRVWFVVELCEAIQAKKIELANFELFSSSPKEFSVYVSDRFPTRDWSPVGHFTAKDERDIQSFALHPQLFGQFIKVELQSHYGSEHFCPISLFRAYGTSEFEVLETETENQLSREPTEDDEDNDEEEILDADGVPSNLFGSARDAVLSIVKKAAEVLVKSSDLIDNNITKIQQNIDTGTILKNSYNSCTTPRYTILCAKCSDQKFAKVFQLVGCRDRQLDDLLKNNLVNETLRESGLCADHGVDFSTIDQMKKEHLSESKSNAKNLQATFFSSVFNPEYIVALCNVLATKERKVVMNTSYEIPGSESENITQKDPTLKIESTDKTSDLPVVSSSSQIITPSITSSSKDSRQRQESSSEELETTSTTLTGSLTNGENLASQIKPMKTLSKEDLGEKEPSLSSSEIRKEMVEETLQGEMVTTAPLVTTSPTPTLKIIEDSSVYRATETITQTAPSVPMSNYAGQEINSNLPSSIIESGESVIQSKTEKTERAENVGTKKLEQVEIDSKGKGESGEQEGKLSSQDHLNFDSLLSDLKDLENDAINLHNGPVMASNTQPTASTTPQQKESVFLRLSNRIKALERNMSLSGQYLEELSRRYKKQVEEMQRSLERAVTAMSEESRKSDERDSKRLEEIAMLREEIVMLSNLVENIVHDQNSWHGRFSAIGQHALFICLEVFVIIIVLSYCRRANDYEEEDEEQSLSKKNTARRRQSVEHLSSLSTLNKRIKKRRPSEIASNISSTYCNLMIEDHCHETKKERKKKRKKEANAAAAAAAAAKLITDIKEKKQTIKYKSTSSLVPSTTNNTLIPTKRASSSSDPPKIEDIQQHGGQQQHSQTKDSSLEYTDIASKFNNEDKVISNTKVLETTTTTTRERNVEFGRMEGGGGGGGGSGSGSSSSNNSGGAADYIETRLFSINPDRLSIIPVSTSQTTDFSKNGSSKYSGILKEGRLSSPSFMKTALGARKKRSFINNTGQSQSQQQQQQQQSSKEDKWETNSGNSSSDRSSSHKESPVTSRTLLVNLGNVNGSAANGLLDESDESRSNSVTPTSWKKEKKSSGLKKMTRRNTYRYNHKYLI</sequence>